<evidence type="ECO:0000313" key="1">
    <source>
        <dbReference type="EMBL" id="MBD2771139.1"/>
    </source>
</evidence>
<gene>
    <name evidence="1" type="ORF">ICL16_03125</name>
</gene>
<sequence length="45" mass="4989">MIITVLALVFVTIASFLIAVLASLVLAMKIAYVAEEILEEEERHD</sequence>
<name>A0A8J6XG93_9CYAN</name>
<keyword evidence="2" id="KW-1185">Reference proteome</keyword>
<proteinExistence type="predicted"/>
<accession>A0A8J6XG93</accession>
<dbReference type="AlphaFoldDB" id="A0A8J6XG93"/>
<protein>
    <submittedName>
        <fullName evidence="1">Uncharacterized protein</fullName>
    </submittedName>
</protein>
<dbReference type="EMBL" id="JACXAE010000013">
    <property type="protein sequence ID" value="MBD2771139.1"/>
    <property type="molecule type" value="Genomic_DNA"/>
</dbReference>
<evidence type="ECO:0000313" key="2">
    <source>
        <dbReference type="Proteomes" id="UP000629098"/>
    </source>
</evidence>
<comment type="caution">
    <text evidence="1">The sequence shown here is derived from an EMBL/GenBank/DDBJ whole genome shotgun (WGS) entry which is preliminary data.</text>
</comment>
<reference evidence="1" key="1">
    <citation type="submission" date="2020-09" db="EMBL/GenBank/DDBJ databases">
        <title>Iningainema tapete sp. nov. (Scytonemataceae, Cyanobacteria) from greenhouses in central Florida (USA) produces two types of nodularin with biosynthetic potential for microcystin-LR and anabaenopeptins.</title>
        <authorList>
            <person name="Berthold D.E."/>
            <person name="Lefler F.W."/>
            <person name="Huang I.-S."/>
            <person name="Abdulla H."/>
            <person name="Zimba P.V."/>
            <person name="Laughinghouse H.D. IV."/>
        </authorList>
    </citation>
    <scope>NUCLEOTIDE SEQUENCE</scope>
    <source>
        <strain evidence="1">BLCCT55</strain>
    </source>
</reference>
<organism evidence="1 2">
    <name type="scientific">Iningainema tapete BLCC-T55</name>
    <dbReference type="NCBI Taxonomy" id="2748662"/>
    <lineage>
        <taxon>Bacteria</taxon>
        <taxon>Bacillati</taxon>
        <taxon>Cyanobacteriota</taxon>
        <taxon>Cyanophyceae</taxon>
        <taxon>Nostocales</taxon>
        <taxon>Scytonemataceae</taxon>
        <taxon>Iningainema tapete</taxon>
    </lineage>
</organism>
<dbReference type="RefSeq" id="WP_190825432.1">
    <property type="nucleotide sequence ID" value="NZ_CAWPPI010000013.1"/>
</dbReference>
<dbReference type="Proteomes" id="UP000629098">
    <property type="component" value="Unassembled WGS sequence"/>
</dbReference>